<comment type="cofactor">
    <cofactor evidence="1">
        <name>Mg(2+)</name>
        <dbReference type="ChEBI" id="CHEBI:18420"/>
    </cofactor>
</comment>
<evidence type="ECO:0000256" key="2">
    <source>
        <dbReference type="ARBA" id="ARBA00022801"/>
    </source>
</evidence>
<evidence type="ECO:0000313" key="6">
    <source>
        <dbReference type="Proteomes" id="UP001054902"/>
    </source>
</evidence>
<dbReference type="GO" id="GO:0016787">
    <property type="term" value="F:hydrolase activity"/>
    <property type="evidence" value="ECO:0007669"/>
    <property type="project" value="UniProtKB-KW"/>
</dbReference>
<evidence type="ECO:0000256" key="1">
    <source>
        <dbReference type="ARBA" id="ARBA00001946"/>
    </source>
</evidence>
<feature type="domain" description="Nudix hydrolase" evidence="4">
    <location>
        <begin position="115"/>
        <end position="300"/>
    </location>
</feature>
<keyword evidence="3" id="KW-1133">Transmembrane helix</keyword>
<keyword evidence="2" id="KW-0378">Hydrolase</keyword>
<dbReference type="PANTHER" id="PTHR11839">
    <property type="entry name" value="UDP/ADP-SUGAR PYROPHOSPHATASE"/>
    <property type="match status" value="1"/>
</dbReference>
<dbReference type="GO" id="GO:0006753">
    <property type="term" value="P:nucleoside phosphate metabolic process"/>
    <property type="evidence" value="ECO:0007669"/>
    <property type="project" value="TreeGrafter"/>
</dbReference>
<dbReference type="InterPro" id="IPR000086">
    <property type="entry name" value="NUDIX_hydrolase_dom"/>
</dbReference>
<dbReference type="PROSITE" id="PS51462">
    <property type="entry name" value="NUDIX"/>
    <property type="match status" value="1"/>
</dbReference>
<dbReference type="InterPro" id="IPR015797">
    <property type="entry name" value="NUDIX_hydrolase-like_dom_sf"/>
</dbReference>
<dbReference type="SUPFAM" id="SSF55811">
    <property type="entry name" value="Nudix"/>
    <property type="match status" value="1"/>
</dbReference>
<gene>
    <name evidence="5" type="ORF">CTEN210_15698</name>
</gene>
<keyword evidence="3" id="KW-0812">Transmembrane</keyword>
<dbReference type="Proteomes" id="UP001054902">
    <property type="component" value="Unassembled WGS sequence"/>
</dbReference>
<dbReference type="EMBL" id="BLLK01000062">
    <property type="protein sequence ID" value="GFH59222.1"/>
    <property type="molecule type" value="Genomic_DNA"/>
</dbReference>
<feature type="transmembrane region" description="Helical" evidence="3">
    <location>
        <begin position="36"/>
        <end position="57"/>
    </location>
</feature>
<name>A0AAD3HCX5_9STRA</name>
<keyword evidence="6" id="KW-1185">Reference proteome</keyword>
<keyword evidence="3" id="KW-0472">Membrane</keyword>
<dbReference type="Gene3D" id="3.90.79.10">
    <property type="entry name" value="Nucleoside Triphosphate Pyrophosphohydrolase"/>
    <property type="match status" value="1"/>
</dbReference>
<protein>
    <recommendedName>
        <fullName evidence="4">Nudix hydrolase domain-containing protein</fullName>
    </recommendedName>
</protein>
<dbReference type="AlphaFoldDB" id="A0AAD3HCX5"/>
<dbReference type="GO" id="GO:0005829">
    <property type="term" value="C:cytosol"/>
    <property type="evidence" value="ECO:0007669"/>
    <property type="project" value="TreeGrafter"/>
</dbReference>
<comment type="caution">
    <text evidence="5">The sequence shown here is derived from an EMBL/GenBank/DDBJ whole genome shotgun (WGS) entry which is preliminary data.</text>
</comment>
<dbReference type="Pfam" id="PF00293">
    <property type="entry name" value="NUDIX"/>
    <property type="match status" value="1"/>
</dbReference>
<dbReference type="CDD" id="cd03424">
    <property type="entry name" value="NUDIX_ADPRase_Nudt5_UGPPase_Nudt14"/>
    <property type="match status" value="1"/>
</dbReference>
<sequence>MMSSAHPTNSSVSYAYGKQSNQFFPREQPRSNRSKFVIAVACVILVSLLFSGVSIFYENTTPYSPTGTTYRGTGWTSERTVSVKTIGETKFARCDVHTVRSEDGKSQINDWLFMEEMDAVNVAVVLENGNFVVFEQGKYAIPGSTLSPVGGFVDAGESPFESARREVMEELGLGSRHMLQQFQAIDGVSTDISTYNKNMYTQIPKASRAMDQFNLAKGDTSGDDLDWIFLGRYRTAANRGGGFIYTYLLKNAVPILPSGGTEAFISTGDDEAQKIKFIPIQEVRQRTLNGEFQEVKWAATLALALMHLQ</sequence>
<proteinExistence type="predicted"/>
<evidence type="ECO:0000259" key="4">
    <source>
        <dbReference type="PROSITE" id="PS51462"/>
    </source>
</evidence>
<evidence type="ECO:0000313" key="5">
    <source>
        <dbReference type="EMBL" id="GFH59222.1"/>
    </source>
</evidence>
<accession>A0AAD3HCX5</accession>
<dbReference type="PANTHER" id="PTHR11839:SF18">
    <property type="entry name" value="NUDIX HYDROLASE DOMAIN-CONTAINING PROTEIN"/>
    <property type="match status" value="1"/>
</dbReference>
<evidence type="ECO:0000256" key="3">
    <source>
        <dbReference type="SAM" id="Phobius"/>
    </source>
</evidence>
<dbReference type="GO" id="GO:0019693">
    <property type="term" value="P:ribose phosphate metabolic process"/>
    <property type="evidence" value="ECO:0007669"/>
    <property type="project" value="TreeGrafter"/>
</dbReference>
<organism evidence="5 6">
    <name type="scientific">Chaetoceros tenuissimus</name>
    <dbReference type="NCBI Taxonomy" id="426638"/>
    <lineage>
        <taxon>Eukaryota</taxon>
        <taxon>Sar</taxon>
        <taxon>Stramenopiles</taxon>
        <taxon>Ochrophyta</taxon>
        <taxon>Bacillariophyta</taxon>
        <taxon>Coscinodiscophyceae</taxon>
        <taxon>Chaetocerotophycidae</taxon>
        <taxon>Chaetocerotales</taxon>
        <taxon>Chaetocerotaceae</taxon>
        <taxon>Chaetoceros</taxon>
    </lineage>
</organism>
<reference evidence="5 6" key="1">
    <citation type="journal article" date="2021" name="Sci. Rep.">
        <title>The genome of the diatom Chaetoceros tenuissimus carries an ancient integrated fragment of an extant virus.</title>
        <authorList>
            <person name="Hongo Y."/>
            <person name="Kimura K."/>
            <person name="Takaki Y."/>
            <person name="Yoshida Y."/>
            <person name="Baba S."/>
            <person name="Kobayashi G."/>
            <person name="Nagasaki K."/>
            <person name="Hano T."/>
            <person name="Tomaru Y."/>
        </authorList>
    </citation>
    <scope>NUCLEOTIDE SEQUENCE [LARGE SCALE GENOMIC DNA]</scope>
    <source>
        <strain evidence="5 6">NIES-3715</strain>
    </source>
</reference>